<dbReference type="Proteomes" id="UP000824243">
    <property type="component" value="Unassembled WGS sequence"/>
</dbReference>
<reference evidence="1" key="1">
    <citation type="journal article" date="2021" name="PeerJ">
        <title>Extensive microbial diversity within the chicken gut microbiome revealed by metagenomics and culture.</title>
        <authorList>
            <person name="Gilroy R."/>
            <person name="Ravi A."/>
            <person name="Getino M."/>
            <person name="Pursley I."/>
            <person name="Horton D.L."/>
            <person name="Alikhan N.F."/>
            <person name="Baker D."/>
            <person name="Gharbi K."/>
            <person name="Hall N."/>
            <person name="Watson M."/>
            <person name="Adriaenssens E.M."/>
            <person name="Foster-Nyarko E."/>
            <person name="Jarju S."/>
            <person name="Secka A."/>
            <person name="Antonio M."/>
            <person name="Oren A."/>
            <person name="Chaudhuri R.R."/>
            <person name="La Ragione R."/>
            <person name="Hildebrand F."/>
            <person name="Pallen M.J."/>
        </authorList>
    </citation>
    <scope>NUCLEOTIDE SEQUENCE</scope>
    <source>
        <strain evidence="1">ChiSjej5B23-15282</strain>
    </source>
</reference>
<reference evidence="1" key="2">
    <citation type="submission" date="2021-04" db="EMBL/GenBank/DDBJ databases">
        <authorList>
            <person name="Gilroy R."/>
        </authorList>
    </citation>
    <scope>NUCLEOTIDE SEQUENCE</scope>
    <source>
        <strain evidence="1">ChiSjej5B23-15282</strain>
    </source>
</reference>
<dbReference type="Gene3D" id="3.40.50.2300">
    <property type="match status" value="1"/>
</dbReference>
<organism evidence="1 2">
    <name type="scientific">Candidatus Mediterraneibacter caccavium</name>
    <dbReference type="NCBI Taxonomy" id="2838661"/>
    <lineage>
        <taxon>Bacteria</taxon>
        <taxon>Bacillati</taxon>
        <taxon>Bacillota</taxon>
        <taxon>Clostridia</taxon>
        <taxon>Lachnospirales</taxon>
        <taxon>Lachnospiraceae</taxon>
        <taxon>Mediterraneibacter</taxon>
    </lineage>
</organism>
<gene>
    <name evidence="1" type="ORF">H9981_06280</name>
</gene>
<evidence type="ECO:0000313" key="1">
    <source>
        <dbReference type="EMBL" id="HIX48602.1"/>
    </source>
</evidence>
<protein>
    <submittedName>
        <fullName evidence="1">BMP family ABC transporter substrate-binding protein</fullName>
    </submittedName>
</protein>
<evidence type="ECO:0000313" key="2">
    <source>
        <dbReference type="Proteomes" id="UP000824243"/>
    </source>
</evidence>
<sequence>MTMDDYNKAYKAGKKDYQARLLRGEQPTLKILDDILPPRGSYSEVPLGLVQIPIEQIVGTKTGGRSSAFAGNFMPILRENTEFAYKWAALSESHLNEGIRDPIKAYEYMNKFYVEEGNKRVSVLKYYDAVSVPGVVTRILPPRTDEKENRIYYEFVDFYELSKVNYIWFTRTGSFAKLQALTGKEHDQVWSDDDKLTFSSVYTRFTAEFEAAGGKKLSITPGDAFLAFLTVYDYDTVCGMTAAEMKATVAKTWEEFHLLEHDDEIDVKMDPTVEKKPLLTRLLPLSSPKLKAAFLYAKTPSSSAWTYAHELGRLHLEQTFPDEVSTICYENITPDLAEKAIRDAIKKGCNIV</sequence>
<feature type="non-terminal residue" evidence="1">
    <location>
        <position position="352"/>
    </location>
</feature>
<dbReference type="AlphaFoldDB" id="A0A9D1VYL1"/>
<dbReference type="EMBL" id="DXFA01000108">
    <property type="protein sequence ID" value="HIX48602.1"/>
    <property type="molecule type" value="Genomic_DNA"/>
</dbReference>
<name>A0A9D1VYL1_9FIRM</name>
<proteinExistence type="predicted"/>
<accession>A0A9D1VYL1</accession>
<comment type="caution">
    <text evidence="1">The sequence shown here is derived from an EMBL/GenBank/DDBJ whole genome shotgun (WGS) entry which is preliminary data.</text>
</comment>